<dbReference type="InterPro" id="IPR001810">
    <property type="entry name" value="F-box_dom"/>
</dbReference>
<sequence length="372" mass="43079">MFFYSMVKKKVIRPQEDRITSLPNAILHEILSYLDMKQVVQMSILSKGWKNLWKSLPIVNFDDQLWEDKIKFRNFLEQVLLTQEGLNLKKFSLASVYHDGKRLERWLDAAVRRCGVMEVHLKSMVIPTVKSICILSKVSTLHLIDVWLPNSDLKLLNVQTLVVSRVKYKSITISAPQLMYIRLEDMRDVVNLCAPQLTSLQLIRSLDLFLDYFPPTQIHTEISGMKNLFVGGYLHGIIGAIDNAESMTMSGRDYLESGLIFTQKYFTLTKLNENCYTQAWTSILKKFDCLRNVFLKGNERTPSNEREEWAAQLSFEHNLFQRQDFSRIKEISGSENYLGILEYLAEDTSPSKYLNLELVKTLPVDLKSTDTQ</sequence>
<dbReference type="InterPro" id="IPR036047">
    <property type="entry name" value="F-box-like_dom_sf"/>
</dbReference>
<dbReference type="Proteomes" id="UP000554482">
    <property type="component" value="Unassembled WGS sequence"/>
</dbReference>
<dbReference type="PANTHER" id="PTHR34223">
    <property type="entry name" value="OS11G0201299 PROTEIN"/>
    <property type="match status" value="1"/>
</dbReference>
<dbReference type="SUPFAM" id="SSF81383">
    <property type="entry name" value="F-box domain"/>
    <property type="match status" value="1"/>
</dbReference>
<dbReference type="PROSITE" id="PS50181">
    <property type="entry name" value="FBOX"/>
    <property type="match status" value="1"/>
</dbReference>
<reference evidence="2 3" key="1">
    <citation type="submission" date="2020-06" db="EMBL/GenBank/DDBJ databases">
        <title>Transcriptomic and genomic resources for Thalictrum thalictroides and T. hernandezii: Facilitating candidate gene discovery in an emerging model plant lineage.</title>
        <authorList>
            <person name="Arias T."/>
            <person name="Riano-Pachon D.M."/>
            <person name="Di Stilio V.S."/>
        </authorList>
    </citation>
    <scope>NUCLEOTIDE SEQUENCE [LARGE SCALE GENOMIC DNA]</scope>
    <source>
        <strain evidence="3">cv. WT478/WT964</strain>
        <tissue evidence="2">Leaves</tissue>
    </source>
</reference>
<accession>A0A7J6WRN4</accession>
<protein>
    <submittedName>
        <fullName evidence="2">F-box/LRR-repeat protein</fullName>
    </submittedName>
</protein>
<dbReference type="EMBL" id="JABWDY010012396">
    <property type="protein sequence ID" value="KAF5199125.1"/>
    <property type="molecule type" value="Genomic_DNA"/>
</dbReference>
<dbReference type="AlphaFoldDB" id="A0A7J6WRN4"/>
<dbReference type="SMART" id="SM00256">
    <property type="entry name" value="FBOX"/>
    <property type="match status" value="1"/>
</dbReference>
<keyword evidence="3" id="KW-1185">Reference proteome</keyword>
<feature type="domain" description="F-box" evidence="1">
    <location>
        <begin position="16"/>
        <end position="69"/>
    </location>
</feature>
<dbReference type="OrthoDB" id="1427045at2759"/>
<proteinExistence type="predicted"/>
<organism evidence="2 3">
    <name type="scientific">Thalictrum thalictroides</name>
    <name type="common">Rue-anemone</name>
    <name type="synonym">Anemone thalictroides</name>
    <dbReference type="NCBI Taxonomy" id="46969"/>
    <lineage>
        <taxon>Eukaryota</taxon>
        <taxon>Viridiplantae</taxon>
        <taxon>Streptophyta</taxon>
        <taxon>Embryophyta</taxon>
        <taxon>Tracheophyta</taxon>
        <taxon>Spermatophyta</taxon>
        <taxon>Magnoliopsida</taxon>
        <taxon>Ranunculales</taxon>
        <taxon>Ranunculaceae</taxon>
        <taxon>Thalictroideae</taxon>
        <taxon>Thalictrum</taxon>
    </lineage>
</organism>
<name>A0A7J6WRN4_THATH</name>
<dbReference type="InterPro" id="IPR053197">
    <property type="entry name" value="F-box_SCFL_complex_component"/>
</dbReference>
<dbReference type="Gene3D" id="1.20.1280.50">
    <property type="match status" value="1"/>
</dbReference>
<dbReference type="InterPro" id="IPR053781">
    <property type="entry name" value="F-box_AtFBL13-like"/>
</dbReference>
<evidence type="ECO:0000313" key="2">
    <source>
        <dbReference type="EMBL" id="KAF5199125.1"/>
    </source>
</evidence>
<comment type="caution">
    <text evidence="2">The sequence shown here is derived from an EMBL/GenBank/DDBJ whole genome shotgun (WGS) entry which is preliminary data.</text>
</comment>
<evidence type="ECO:0000313" key="3">
    <source>
        <dbReference type="Proteomes" id="UP000554482"/>
    </source>
</evidence>
<dbReference type="CDD" id="cd22160">
    <property type="entry name" value="F-box_AtFBL13-like"/>
    <property type="match status" value="1"/>
</dbReference>
<dbReference type="PANTHER" id="PTHR34223:SF51">
    <property type="entry name" value="OS06G0556300 PROTEIN"/>
    <property type="match status" value="1"/>
</dbReference>
<dbReference type="Pfam" id="PF00646">
    <property type="entry name" value="F-box"/>
    <property type="match status" value="1"/>
</dbReference>
<evidence type="ECO:0000259" key="1">
    <source>
        <dbReference type="PROSITE" id="PS50181"/>
    </source>
</evidence>
<gene>
    <name evidence="2" type="ORF">FRX31_011288</name>
</gene>